<dbReference type="SMART" id="SM00832">
    <property type="entry name" value="C8"/>
    <property type="match status" value="3"/>
</dbReference>
<dbReference type="SMART" id="SM00214">
    <property type="entry name" value="VWC"/>
    <property type="match status" value="3"/>
</dbReference>
<feature type="domain" description="VWFD" evidence="18">
    <location>
        <begin position="363"/>
        <end position="533"/>
    </location>
</feature>
<evidence type="ECO:0000256" key="4">
    <source>
        <dbReference type="ARBA" id="ARBA00022475"/>
    </source>
</evidence>
<feature type="transmembrane region" description="Helical" evidence="14">
    <location>
        <begin position="2564"/>
        <end position="2586"/>
    </location>
</feature>
<dbReference type="SMART" id="SM00215">
    <property type="entry name" value="VWC_out"/>
    <property type="match status" value="2"/>
</dbReference>
<dbReference type="InterPro" id="IPR006207">
    <property type="entry name" value="Cys_knot_C"/>
</dbReference>
<accession>A0A2U9B2B5</accession>
<feature type="chain" id="PRO_5015939907" evidence="15">
    <location>
        <begin position="21"/>
        <end position="2631"/>
    </location>
</feature>
<dbReference type="Pfam" id="PF00094">
    <property type="entry name" value="VWD"/>
    <property type="match status" value="4"/>
</dbReference>
<feature type="domain" description="Kazal-like" evidence="19">
    <location>
        <begin position="2392"/>
        <end position="2447"/>
    </location>
</feature>
<feature type="domain" description="VWFD" evidence="18">
    <location>
        <begin position="1352"/>
        <end position="1533"/>
    </location>
</feature>
<feature type="domain" description="VWFD" evidence="18">
    <location>
        <begin position="806"/>
        <end position="980"/>
    </location>
</feature>
<dbReference type="Pfam" id="PF03137">
    <property type="entry name" value="OATP"/>
    <property type="match status" value="1"/>
</dbReference>
<dbReference type="SUPFAM" id="SSF100895">
    <property type="entry name" value="Kazal-type serine protease inhibitors"/>
    <property type="match status" value="1"/>
</dbReference>
<dbReference type="InterPro" id="IPR004156">
    <property type="entry name" value="OATP"/>
</dbReference>
<feature type="region of interest" description="Disordered" evidence="13">
    <location>
        <begin position="1233"/>
        <end position="1274"/>
    </location>
</feature>
<feature type="domain" description="CTCK" evidence="16">
    <location>
        <begin position="1812"/>
        <end position="1904"/>
    </location>
</feature>
<feature type="compositionally biased region" description="Basic and acidic residues" evidence="13">
    <location>
        <begin position="2621"/>
        <end position="2631"/>
    </location>
</feature>
<dbReference type="InterPro" id="IPR001007">
    <property type="entry name" value="VWF_dom"/>
</dbReference>
<keyword evidence="4" id="KW-1003">Cell membrane</keyword>
<dbReference type="SUPFAM" id="SSF57567">
    <property type="entry name" value="Serine protease inhibitors"/>
    <property type="match status" value="2"/>
</dbReference>
<feature type="transmembrane region" description="Helical" evidence="14">
    <location>
        <begin position="2140"/>
        <end position="2159"/>
    </location>
</feature>
<dbReference type="InterPro" id="IPR050780">
    <property type="entry name" value="Mucin_vWF_Thrombospondin_sf"/>
</dbReference>
<dbReference type="PANTHER" id="PTHR11339">
    <property type="entry name" value="EXTRACELLULAR MATRIX GLYCOPROTEIN RELATED"/>
    <property type="match status" value="1"/>
</dbReference>
<reference evidence="20 21" key="1">
    <citation type="submission" date="2017-12" db="EMBL/GenBank/DDBJ databases">
        <title>Integrating genomic resources of turbot (Scophthalmus maximus) in depth evaluation of genetic and physical mapping variation across individuals.</title>
        <authorList>
            <person name="Martinez P."/>
        </authorList>
    </citation>
    <scope>NUCLEOTIDE SEQUENCE [LARGE SCALE GENOMIC DNA]</scope>
</reference>
<evidence type="ECO:0000256" key="12">
    <source>
        <dbReference type="PROSITE-ProRule" id="PRU00039"/>
    </source>
</evidence>
<keyword evidence="10" id="KW-1015">Disulfide bond</keyword>
<dbReference type="Pfam" id="PF08742">
    <property type="entry name" value="C8"/>
    <property type="match status" value="3"/>
</dbReference>
<dbReference type="InterPro" id="IPR058753">
    <property type="entry name" value="TIL_OTOGL_Mucin"/>
</dbReference>
<dbReference type="Pfam" id="PF25962">
    <property type="entry name" value="TIL_OTOGL_Mucin"/>
    <property type="match status" value="1"/>
</dbReference>
<dbReference type="InterPro" id="IPR036058">
    <property type="entry name" value="Kazal_dom_sf"/>
</dbReference>
<evidence type="ECO:0000256" key="7">
    <source>
        <dbReference type="ARBA" id="ARBA00022737"/>
    </source>
</evidence>
<evidence type="ECO:0000313" key="20">
    <source>
        <dbReference type="EMBL" id="AWO97911.1"/>
    </source>
</evidence>
<evidence type="ECO:0000256" key="10">
    <source>
        <dbReference type="ARBA" id="ARBA00023157"/>
    </source>
</evidence>
<dbReference type="PROSITE" id="PS50850">
    <property type="entry name" value="MFS"/>
    <property type="match status" value="1"/>
</dbReference>
<feature type="transmembrane region" description="Helical" evidence="14">
    <location>
        <begin position="2475"/>
        <end position="2498"/>
    </location>
</feature>
<keyword evidence="15" id="KW-0732">Signal</keyword>
<proteinExistence type="inferred from homology"/>
<keyword evidence="21" id="KW-1185">Reference proteome</keyword>
<feature type="transmembrane region" description="Helical" evidence="14">
    <location>
        <begin position="2000"/>
        <end position="2021"/>
    </location>
</feature>
<organism evidence="20 21">
    <name type="scientific">Scophthalmus maximus</name>
    <name type="common">Turbot</name>
    <name type="synonym">Psetta maxima</name>
    <dbReference type="NCBI Taxonomy" id="52904"/>
    <lineage>
        <taxon>Eukaryota</taxon>
        <taxon>Metazoa</taxon>
        <taxon>Chordata</taxon>
        <taxon>Craniata</taxon>
        <taxon>Vertebrata</taxon>
        <taxon>Euteleostomi</taxon>
        <taxon>Actinopterygii</taxon>
        <taxon>Neopterygii</taxon>
        <taxon>Teleostei</taxon>
        <taxon>Neoteleostei</taxon>
        <taxon>Acanthomorphata</taxon>
        <taxon>Carangaria</taxon>
        <taxon>Pleuronectiformes</taxon>
        <taxon>Pleuronectoidei</taxon>
        <taxon>Scophthalmidae</taxon>
        <taxon>Scophthalmus</taxon>
    </lineage>
</organism>
<evidence type="ECO:0000256" key="11">
    <source>
        <dbReference type="ARBA" id="ARBA00023180"/>
    </source>
</evidence>
<keyword evidence="7" id="KW-0677">Repeat</keyword>
<evidence type="ECO:0000259" key="19">
    <source>
        <dbReference type="PROSITE" id="PS51465"/>
    </source>
</evidence>
<comment type="similarity">
    <text evidence="3">Belongs to the organo anion transporter (TC 2.A.60) family.</text>
</comment>
<dbReference type="GO" id="GO:0005886">
    <property type="term" value="C:plasma membrane"/>
    <property type="evidence" value="ECO:0007669"/>
    <property type="project" value="UniProtKB-SubCell"/>
</dbReference>
<dbReference type="Gene3D" id="1.20.1250.20">
    <property type="entry name" value="MFS general substrate transporter like domains"/>
    <property type="match status" value="1"/>
</dbReference>
<dbReference type="GO" id="GO:0005615">
    <property type="term" value="C:extracellular space"/>
    <property type="evidence" value="ECO:0007669"/>
    <property type="project" value="TreeGrafter"/>
</dbReference>
<protein>
    <submittedName>
        <fullName evidence="20">Putative mucin-19-like</fullName>
    </submittedName>
</protein>
<dbReference type="InterPro" id="IPR001846">
    <property type="entry name" value="VWF_type-D"/>
</dbReference>
<evidence type="ECO:0000256" key="13">
    <source>
        <dbReference type="SAM" id="MobiDB-lite"/>
    </source>
</evidence>
<evidence type="ECO:0000256" key="1">
    <source>
        <dbReference type="ARBA" id="ARBA00004613"/>
    </source>
</evidence>
<feature type="transmembrane region" description="Helical" evidence="14">
    <location>
        <begin position="2313"/>
        <end position="2335"/>
    </location>
</feature>
<evidence type="ECO:0000256" key="14">
    <source>
        <dbReference type="SAM" id="Phobius"/>
    </source>
</evidence>
<dbReference type="SUPFAM" id="SSF103473">
    <property type="entry name" value="MFS general substrate transporter"/>
    <property type="match status" value="1"/>
</dbReference>
<comment type="subcellular location">
    <subcellularLocation>
        <location evidence="2">Cell membrane</location>
        <topology evidence="2">Multi-pass membrane protein</topology>
    </subcellularLocation>
    <subcellularLocation>
        <location evidence="1">Secreted</location>
    </subcellularLocation>
</comment>
<evidence type="ECO:0000256" key="2">
    <source>
        <dbReference type="ARBA" id="ARBA00004651"/>
    </source>
</evidence>
<keyword evidence="11" id="KW-0325">Glycoprotein</keyword>
<feature type="signal peptide" evidence="15">
    <location>
        <begin position="1"/>
        <end position="20"/>
    </location>
</feature>
<evidence type="ECO:0000259" key="16">
    <source>
        <dbReference type="PROSITE" id="PS01225"/>
    </source>
</evidence>
<dbReference type="InterPro" id="IPR020846">
    <property type="entry name" value="MFS_dom"/>
</dbReference>
<dbReference type="GO" id="GO:0031012">
    <property type="term" value="C:extracellular matrix"/>
    <property type="evidence" value="ECO:0007669"/>
    <property type="project" value="TreeGrafter"/>
</dbReference>
<evidence type="ECO:0000256" key="6">
    <source>
        <dbReference type="ARBA" id="ARBA00022692"/>
    </source>
</evidence>
<dbReference type="InterPro" id="IPR002350">
    <property type="entry name" value="Kazal_dom"/>
</dbReference>
<dbReference type="PROSITE" id="PS51465">
    <property type="entry name" value="KAZAL_2"/>
    <property type="match status" value="1"/>
</dbReference>
<evidence type="ECO:0000259" key="17">
    <source>
        <dbReference type="PROSITE" id="PS50850"/>
    </source>
</evidence>
<keyword evidence="5" id="KW-0964">Secreted</keyword>
<feature type="transmembrane region" description="Helical" evidence="14">
    <location>
        <begin position="2190"/>
        <end position="2212"/>
    </location>
</feature>
<evidence type="ECO:0000256" key="5">
    <source>
        <dbReference type="ARBA" id="ARBA00022525"/>
    </source>
</evidence>
<feature type="region of interest" description="Disordered" evidence="13">
    <location>
        <begin position="1172"/>
        <end position="1205"/>
    </location>
</feature>
<keyword evidence="9 14" id="KW-0472">Membrane</keyword>
<dbReference type="EMBL" id="CP026244">
    <property type="protein sequence ID" value="AWO97911.1"/>
    <property type="molecule type" value="Genomic_DNA"/>
</dbReference>
<name>A0A2U9B2B5_SCOMX</name>
<feature type="transmembrane region" description="Helical" evidence="14">
    <location>
        <begin position="2027"/>
        <end position="2049"/>
    </location>
</feature>
<dbReference type="SMART" id="SM00041">
    <property type="entry name" value="CT"/>
    <property type="match status" value="1"/>
</dbReference>
<evidence type="ECO:0000256" key="9">
    <source>
        <dbReference type="ARBA" id="ARBA00023136"/>
    </source>
</evidence>
<dbReference type="Proteomes" id="UP000246464">
    <property type="component" value="Chromosome 2"/>
</dbReference>
<keyword evidence="8 14" id="KW-1133">Transmembrane helix</keyword>
<feature type="domain" description="Major facilitator superfamily (MFS) profile" evidence="17">
    <location>
        <begin position="1962"/>
        <end position="2593"/>
    </location>
</feature>
<dbReference type="InterPro" id="IPR036259">
    <property type="entry name" value="MFS_trans_sf"/>
</dbReference>
<dbReference type="CDD" id="cd19941">
    <property type="entry name" value="TIL"/>
    <property type="match status" value="2"/>
</dbReference>
<dbReference type="PROSITE" id="PS01225">
    <property type="entry name" value="CTCK_2"/>
    <property type="match status" value="1"/>
</dbReference>
<keyword evidence="6 14" id="KW-0812">Transmembrane</keyword>
<sequence length="2631" mass="289061">MTSHMWMLAFCFSLASVLQAGESVSTAETRKYTCRTFGSGVVQPFNSSAYHVRSNCPFTLTRFTHNRVECDITTRRADSGLLSKVEITVNKIRTVVQSGSILVEKKSVSLPYDHTYQHIFQYGTYIKLRSSLLPLSVTWHNVPGGIDTLGVELEQELSTDMTGLCGKHNVPGNKQQLIAESVLTEDTCQTRDPVSAVNPLCRLFFSYTLDCLQARIHHYIQLCEENIYSHESSEYVGCAFFNEVVQQCGNSSYIWNIWRDVTRCAPPTCTGDLVYVEHGAAFVPTCSNPIPRQCGQDFTSSCVCPKGTVLDDAADGFRCVNVSDCPCVFADGSYSAGDTRSTKCQSCACDGGKWRCSENYCPARCLVEGQFVTTFDGKHYVVPGKCTYVVSQGLNWIITVQFAEKDVSLKTVVLQLFRDMYTFSFNSVKVGEEEITELHQSDHALVFWQSSMYVQVQTSFGMKIQVQMSPEVQLYITPPRNHTGIISGLCGNSNNDTTDDFTTGSGIIENSPQTFALSWSVGTCAVNIPTICSSTDSEIFADEKCSVLNNPTGIFAKCHGHIPTDQFHTACIQRTCNCGSNLQHCLCVALGSYANACAVLGVAVGDWREATNCTLKCQRNQEFSDDVRACNRTCRSLSGPDPRCWVDDAPVEGCGCPEGTHLNQGHVCTPKADCVCHHYGGTTPPGPVVIDGRQCLCENGELHCSKDCGCRNGKVCVHCSEYLVNTTRKTCDSLSKPLAASVTCVSGCHCPHDQYEDHRGNCVSLDSCTCVYSGKMFSAGQRVKTNCKTCICDQGQWHCEDQPCPGMCQVYGNGHYQTFDSKWYRFNGHCQYTLVEDYCGNKNGSFSVRVESVPCCDEALTCSRSIVLDLQGTVTLTLSDMTVTRRLQNGWTLQEDSLYTTHTVGLYIIITVPSRGITLIWDKHTRVTIELHPNWRNRVCGLCGNFDSSEMNDLQMSGSAAVSSPLAFGNSWKAASPPCSDVTTEIFPCERNSYCSAWAQRRCMIITSDAFKDCHLKVDQEPYYHACVQESCSCEFEGKFLGFCTAVAAYAEACSDQDVCVKWRTPDLCPVYCDYYNDQGQCTWHYEACGEMLTCRKGHFFSHKLEGCYPRCPKDAPYYDENTQECTTLRNCSCNFNDTIIQPGAVVKIQSNNCPCENGTINCRKEVWTTTPSTTSTPTTTSPTTTTETWTTPTITSTPTTTTARTTTEAWTTLSSTTPTPLTTITNVSTTTEVWTTPSTTSTPTTTTPTTTTETWTTTPSTTSTSGAAATTTTNTVTEETTVVCKPCRDLKRKKTWACGEMWIEDCFHMTCTNGKIELTPVDCPEPIVPVCPRDQVTKVSDGCCETWKCDCRCELYGDPHYISFEGVPFDFLDQCTYILVEEQSPQHNLSIAVDNFYCVQGLHGSCAKGIILIYQDNIATLGIVPNVMAVQATLNNVTIQPPYEEHGLRFETTGYMVSIYLPEVRSYVSLSPSYTLVINLAMEHFLNNTQGQCGVCGGGSCIRRGGQIEDDSCCDKTAYDWVLADPLKSSCVSPPRDVPCHPGPTPAPTNTPISTTTCPVSPLCGLLDDPVFSICKEYVNLHLKKKNCEFDSCGNSGGPCSSLEQAAEECKNAGICIEWRKLTNGICDVQCAKGLVYSECHDKLDDFCYGGVRHSGASLEKNSTGCFCPRDQFRAGNHSTDCVSDCPYCKGPLGEPRLPGEVWQSACHLCTCNNQTRTEECFRKPKSAPLCGSNAVLVNTSCCGDQICVEKTCSYDEKTYKVGDTWKNSTHPCVLFSCSIEGIETETKVCPRENCSEGDGVWDDEHCCFTCNQSCAPEVSSFNITVDNCTTVIEMPVCQGQCVSQPRVVIRGDLQVEHESRCCQERSSERRSVTLQCSDLTTRQYAYRHITRYSCSISTKSCQGQQASGYFSSSHPSLTGPPLPPQVLCFLPPCIYREHGSIMSVETKKPREVCCSKLKLFLASLAFVYFAKAFCGAYMKSSITQIERRFDIPSSLIGVIDGSFEMGNLLVVAFVSYFGAKLHRPRLIAIGCLIMATGSFLISLPHFFQGPYKYETSVTHNKDSNSTENILPCLSNHSLTDIDDTPDLVPKIACEKAAGSSLWIYVFLGNMLRGIGETPIMPLGVSYLDDFSKEENTPFYLACIHTMGILGPMFGYMLGSYLAKIYVDIGSVDLDSITINHKDSRWVGAWWLGFIVTGTVILLSGIPFWFLPKSLPKQGEEQSQSKGTELATVAEQEDFLPEENQELEEKEKPVTFRELAKDFIPSLRRLFRNSIFCLMMLTHLVAVNGFIGLITFKPKFLEQIYGQSASKAIFLIGILNLPAVALGIITGGFVMKRFKLGVIGAARMSISATTCAFSLLAMQVFMHCGNADVAGLTVSYQGAPEVSYNQQTMVSQCNVGCSCSMKHWDPVCAYNGMTYASPCLAGCQTSTGTGRDTVFHNCTCAGEMASPVVNMSAVLGQCPRKSNCDGMFKIYMALSVVGSFISACGGTPGYIVLLRSIQQDLKSLALGMQTLIVRTLGGIPPPIYFGALIDQTCLKWGTKQCGGRGACRLYNANAFRVTYMGLINGFYLLSNVLWVGLYFAIVKRQKKLALRSQAKENALEGNGASNGHASVSIAGGKEDTDKESTI</sequence>
<feature type="transmembrane region" description="Helical" evidence="14">
    <location>
        <begin position="2276"/>
        <end position="2297"/>
    </location>
</feature>
<dbReference type="GO" id="GO:0022857">
    <property type="term" value="F:transmembrane transporter activity"/>
    <property type="evidence" value="ECO:0007669"/>
    <property type="project" value="InterPro"/>
</dbReference>
<dbReference type="SMART" id="SM00216">
    <property type="entry name" value="VWD"/>
    <property type="match status" value="3"/>
</dbReference>
<dbReference type="Gene3D" id="2.10.25.10">
    <property type="entry name" value="Laminin"/>
    <property type="match status" value="2"/>
</dbReference>
<evidence type="ECO:0000256" key="8">
    <source>
        <dbReference type="ARBA" id="ARBA00022989"/>
    </source>
</evidence>
<dbReference type="InterPro" id="IPR014853">
    <property type="entry name" value="VWF/SSPO/ZAN-like_Cys-rich_dom"/>
</dbReference>
<dbReference type="PROSITE" id="PS51233">
    <property type="entry name" value="VWFD"/>
    <property type="match status" value="3"/>
</dbReference>
<dbReference type="InterPro" id="IPR036084">
    <property type="entry name" value="Ser_inhib-like_sf"/>
</dbReference>
<dbReference type="PANTHER" id="PTHR11339:SF408">
    <property type="entry name" value="MUCIN-5B"/>
    <property type="match status" value="1"/>
</dbReference>
<comment type="caution">
    <text evidence="12">Lacks conserved residue(s) required for the propagation of feature annotation.</text>
</comment>
<evidence type="ECO:0000256" key="3">
    <source>
        <dbReference type="ARBA" id="ARBA00009657"/>
    </source>
</evidence>
<gene>
    <name evidence="20" type="ORF">SMAX5B_005481</name>
</gene>
<evidence type="ECO:0000256" key="15">
    <source>
        <dbReference type="SAM" id="SignalP"/>
    </source>
</evidence>
<feature type="region of interest" description="Disordered" evidence="13">
    <location>
        <begin position="2604"/>
        <end position="2631"/>
    </location>
</feature>
<dbReference type="NCBIfam" id="TIGR00805">
    <property type="entry name" value="oat"/>
    <property type="match status" value="1"/>
</dbReference>
<dbReference type="FunFam" id="2.10.25.10:FF:000674">
    <property type="entry name" value="Mucin-2"/>
    <property type="match status" value="1"/>
</dbReference>
<evidence type="ECO:0000259" key="18">
    <source>
        <dbReference type="PROSITE" id="PS51233"/>
    </source>
</evidence>
<evidence type="ECO:0000313" key="21">
    <source>
        <dbReference type="Proteomes" id="UP000246464"/>
    </source>
</evidence>